<dbReference type="EMBL" id="MLIS01000525">
    <property type="protein sequence ID" value="OHU66486.1"/>
    <property type="molecule type" value="Genomic_DNA"/>
</dbReference>
<protein>
    <recommendedName>
        <fullName evidence="9">Prokaryotic cytochrome C oxidase subunit IV family protein</fullName>
    </recommendedName>
</protein>
<name>A0A1S1LZ60_MYCCH</name>
<feature type="transmembrane region" description="Helical" evidence="6">
    <location>
        <begin position="70"/>
        <end position="89"/>
    </location>
</feature>
<evidence type="ECO:0000256" key="4">
    <source>
        <dbReference type="ARBA" id="ARBA00022989"/>
    </source>
</evidence>
<dbReference type="RefSeq" id="WP_070917561.1">
    <property type="nucleotide sequence ID" value="NZ_JAAOOS010000001.1"/>
</dbReference>
<evidence type="ECO:0000256" key="1">
    <source>
        <dbReference type="ARBA" id="ARBA00004651"/>
    </source>
</evidence>
<comment type="subcellular location">
    <subcellularLocation>
        <location evidence="1">Cell membrane</location>
        <topology evidence="1">Multi-pass membrane protein</topology>
    </subcellularLocation>
</comment>
<evidence type="ECO:0000256" key="6">
    <source>
        <dbReference type="SAM" id="Phobius"/>
    </source>
</evidence>
<dbReference type="Proteomes" id="UP000179441">
    <property type="component" value="Unassembled WGS sequence"/>
</dbReference>
<evidence type="ECO:0000256" key="5">
    <source>
        <dbReference type="ARBA" id="ARBA00023136"/>
    </source>
</evidence>
<evidence type="ECO:0000256" key="3">
    <source>
        <dbReference type="ARBA" id="ARBA00022692"/>
    </source>
</evidence>
<organism evidence="7 8">
    <name type="scientific">Mycobacteroides chelonae</name>
    <name type="common">Mycobacterium chelonae</name>
    <dbReference type="NCBI Taxonomy" id="1774"/>
    <lineage>
        <taxon>Bacteria</taxon>
        <taxon>Bacillati</taxon>
        <taxon>Actinomycetota</taxon>
        <taxon>Actinomycetes</taxon>
        <taxon>Mycobacteriales</taxon>
        <taxon>Mycobacteriaceae</taxon>
        <taxon>Mycobacteroides</taxon>
    </lineage>
</organism>
<keyword evidence="3 6" id="KW-0812">Transmembrane</keyword>
<evidence type="ECO:0008006" key="9">
    <source>
        <dbReference type="Google" id="ProtNLM"/>
    </source>
</evidence>
<keyword evidence="8" id="KW-1185">Reference proteome</keyword>
<comment type="caution">
    <text evidence="7">The sequence shown here is derived from an EMBL/GenBank/DDBJ whole genome shotgun (WGS) entry which is preliminary data.</text>
</comment>
<keyword evidence="5 6" id="KW-0472">Membrane</keyword>
<gene>
    <name evidence="7" type="ORF">BKG84_29445</name>
</gene>
<keyword evidence="4 6" id="KW-1133">Transmembrane helix</keyword>
<proteinExistence type="predicted"/>
<accession>A0A1S1LZ60</accession>
<dbReference type="Pfam" id="PF03626">
    <property type="entry name" value="COX4_pro"/>
    <property type="match status" value="1"/>
</dbReference>
<evidence type="ECO:0000313" key="8">
    <source>
        <dbReference type="Proteomes" id="UP000179441"/>
    </source>
</evidence>
<dbReference type="InterPro" id="IPR005171">
    <property type="entry name" value="Cyt_c_oxidase_su4_prok"/>
</dbReference>
<reference evidence="7 8" key="1">
    <citation type="submission" date="2016-10" db="EMBL/GenBank/DDBJ databases">
        <title>Evaluation of Human, Veterinary and Environmental Mycobacterium chelonae Isolates by Core Genome Phylogenomic Analysis, Targeted Gene Comparison, and Anti-microbial Susceptibility Patterns: A Tale of Mistaken Identities.</title>
        <authorList>
            <person name="Fogelson S.B."/>
            <person name="Camus A.C."/>
            <person name="Lorenz W."/>
            <person name="Vasireddy R."/>
            <person name="Vasireddy S."/>
            <person name="Smith T."/>
            <person name="Brown-Elliott B.A."/>
            <person name="Wallace R.J.Jr."/>
            <person name="Hasan N.A."/>
            <person name="Reischl U."/>
            <person name="Sanchez S."/>
        </authorList>
    </citation>
    <scope>NUCLEOTIDE SEQUENCE [LARGE SCALE GENOMIC DNA]</scope>
    <source>
        <strain evidence="7 8">15518</strain>
    </source>
</reference>
<evidence type="ECO:0000256" key="2">
    <source>
        <dbReference type="ARBA" id="ARBA00022475"/>
    </source>
</evidence>
<evidence type="ECO:0000313" key="7">
    <source>
        <dbReference type="EMBL" id="OHU66486.1"/>
    </source>
</evidence>
<keyword evidence="2" id="KW-1003">Cell membrane</keyword>
<feature type="transmembrane region" description="Helical" evidence="6">
    <location>
        <begin position="40"/>
        <end position="58"/>
    </location>
</feature>
<dbReference type="AlphaFoldDB" id="A0A1S1LZ60"/>
<sequence>MTISSLHTRVGRTALPTWLALTVCTVLSWSESSPVRPSNAVILIVLSLTAVKAVLIIASYMEINRAPRWLQTLCGTWIIVVFAILTYTLCVAA</sequence>
<dbReference type="GO" id="GO:0005886">
    <property type="term" value="C:plasma membrane"/>
    <property type="evidence" value="ECO:0007669"/>
    <property type="project" value="UniProtKB-SubCell"/>
</dbReference>